<keyword evidence="4" id="KW-1185">Reference proteome</keyword>
<dbReference type="Proteomes" id="UP000262073">
    <property type="component" value="Chromosome"/>
</dbReference>
<dbReference type="Gene3D" id="2.60.120.430">
    <property type="entry name" value="Galactose-binding lectin"/>
    <property type="match status" value="1"/>
</dbReference>
<dbReference type="EMBL" id="CP031769">
    <property type="protein sequence ID" value="AXR06978.1"/>
    <property type="molecule type" value="Genomic_DNA"/>
</dbReference>
<dbReference type="OrthoDB" id="5624617at2"/>
<proteinExistence type="predicted"/>
<evidence type="ECO:0008006" key="5">
    <source>
        <dbReference type="Google" id="ProtNLM"/>
    </source>
</evidence>
<dbReference type="InterPro" id="IPR036514">
    <property type="entry name" value="SGNH_hydro_sf"/>
</dbReference>
<gene>
    <name evidence="3" type="ORF">D0Y50_11815</name>
</gene>
<evidence type="ECO:0000259" key="1">
    <source>
        <dbReference type="Pfam" id="PF13472"/>
    </source>
</evidence>
<dbReference type="KEGG" id="salm:D0Y50_11815"/>
<dbReference type="Pfam" id="PF13472">
    <property type="entry name" value="Lipase_GDSL_2"/>
    <property type="match status" value="1"/>
</dbReference>
<accession>A0A346NN71</accession>
<organism evidence="3 4">
    <name type="scientific">Salinimonas sediminis</name>
    <dbReference type="NCBI Taxonomy" id="2303538"/>
    <lineage>
        <taxon>Bacteria</taxon>
        <taxon>Pseudomonadati</taxon>
        <taxon>Pseudomonadota</taxon>
        <taxon>Gammaproteobacteria</taxon>
        <taxon>Alteromonadales</taxon>
        <taxon>Alteromonadaceae</taxon>
        <taxon>Alteromonas/Salinimonas group</taxon>
        <taxon>Salinimonas</taxon>
    </lineage>
</organism>
<evidence type="ECO:0000313" key="3">
    <source>
        <dbReference type="EMBL" id="AXR06978.1"/>
    </source>
</evidence>
<evidence type="ECO:0000313" key="4">
    <source>
        <dbReference type="Proteomes" id="UP000262073"/>
    </source>
</evidence>
<dbReference type="GO" id="GO:0004622">
    <property type="term" value="F:phosphatidylcholine lysophospholipase activity"/>
    <property type="evidence" value="ECO:0007669"/>
    <property type="project" value="TreeGrafter"/>
</dbReference>
<dbReference type="Pfam" id="PF18559">
    <property type="entry name" value="Exop_C"/>
    <property type="match status" value="1"/>
</dbReference>
<name>A0A346NN71_9ALTE</name>
<protein>
    <recommendedName>
        <fullName evidence="5">1,4-beta-D-glucan glucohydrolase</fullName>
    </recommendedName>
</protein>
<dbReference type="InterPro" id="IPR013830">
    <property type="entry name" value="SGNH_hydro"/>
</dbReference>
<reference evidence="3 4" key="1">
    <citation type="submission" date="2018-08" db="EMBL/GenBank/DDBJ databases">
        <title>Salinimonas sediminis sp. nov., a piezophilic bacterium isolated from a deep-sea sediment sample from the New Britain Trench.</title>
        <authorList>
            <person name="Cao J."/>
        </authorList>
    </citation>
    <scope>NUCLEOTIDE SEQUENCE [LARGE SCALE GENOMIC DNA]</scope>
    <source>
        <strain evidence="3 4">N102</strain>
    </source>
</reference>
<evidence type="ECO:0000259" key="2">
    <source>
        <dbReference type="Pfam" id="PF18559"/>
    </source>
</evidence>
<dbReference type="AlphaFoldDB" id="A0A346NN71"/>
<dbReference type="PANTHER" id="PTHR30383">
    <property type="entry name" value="THIOESTERASE 1/PROTEASE 1/LYSOPHOSPHOLIPASE L1"/>
    <property type="match status" value="1"/>
</dbReference>
<feature type="domain" description="SGNH hydrolase-type esterase" evidence="1">
    <location>
        <begin position="258"/>
        <end position="422"/>
    </location>
</feature>
<dbReference type="SUPFAM" id="SSF52266">
    <property type="entry name" value="SGNH hydrolase"/>
    <property type="match status" value="1"/>
</dbReference>
<dbReference type="InterPro" id="IPR051532">
    <property type="entry name" value="Ester_Hydrolysis_Enzymes"/>
</dbReference>
<feature type="domain" description="ExoP galactose-binding-like" evidence="2">
    <location>
        <begin position="83"/>
        <end position="191"/>
    </location>
</feature>
<dbReference type="Gene3D" id="3.40.50.1110">
    <property type="entry name" value="SGNH hydrolase"/>
    <property type="match status" value="1"/>
</dbReference>
<sequence>MLLAGVYTKEKPTMPIRIAWAVLSVVFASGAIATPAALVSNGAIADNVSVSLHDTINHRKVGAQTTALPGDTMVVNHSAGLLDIAFKDSWSSQLLFSLPTAFIPQAQTSLELTVNPVSMDKAAFGVSLNCAGHCNRTLRLREWAMAHIGQGWQTLRIPLTCLQGARSANHPGEEVNEPANLSLQAPVQVGLQLGGEGQLQLKSVKFTHQPATLNCVEDRQLATTPAPLNEYWSASWWIQRHEQKLAEAHRHKVDWVMLGDSITQGWESQGKQVWQQHFGKINTLNLGFGGDRTENLLWRLEHGELDAVKPKLITIMIGTNNTGHRQDSPQAIVEGVNRIISLVKDKQPAATIVLYAIFPRGADDQDELRQNNQHTNQQLAALAEKFGIRFIDINNAFVSANGTLSTDIMPDLLHPNAAGYQIWADSLKTLAAQYITEQQG</sequence>
<dbReference type="PANTHER" id="PTHR30383:SF5">
    <property type="entry name" value="SGNH HYDROLASE-TYPE ESTERASE DOMAIN-CONTAINING PROTEIN"/>
    <property type="match status" value="1"/>
</dbReference>
<dbReference type="InterPro" id="IPR041443">
    <property type="entry name" value="Exop_C"/>
</dbReference>